<comment type="caution">
    <text evidence="4">The sequence shown here is derived from an EMBL/GenBank/DDBJ whole genome shotgun (WGS) entry which is preliminary data.</text>
</comment>
<proteinExistence type="predicted"/>
<dbReference type="CDD" id="cd00995">
    <property type="entry name" value="PBP2_NikA_DppA_OppA_like"/>
    <property type="match status" value="1"/>
</dbReference>
<dbReference type="Proteomes" id="UP001154420">
    <property type="component" value="Unassembled WGS sequence"/>
</dbReference>
<keyword evidence="5" id="KW-1185">Reference proteome</keyword>
<dbReference type="Gene3D" id="3.10.105.10">
    <property type="entry name" value="Dipeptide-binding Protein, Domain 3"/>
    <property type="match status" value="1"/>
</dbReference>
<accession>A0A9X5BCR0</accession>
<dbReference type="InterPro" id="IPR030678">
    <property type="entry name" value="Peptide/Ni-bd"/>
</dbReference>
<dbReference type="GO" id="GO:1904680">
    <property type="term" value="F:peptide transmembrane transporter activity"/>
    <property type="evidence" value="ECO:0007669"/>
    <property type="project" value="TreeGrafter"/>
</dbReference>
<keyword evidence="2" id="KW-0732">Signal</keyword>
<dbReference type="PROSITE" id="PS51257">
    <property type="entry name" value="PROKAR_LIPOPROTEIN"/>
    <property type="match status" value="1"/>
</dbReference>
<dbReference type="GO" id="GO:0043190">
    <property type="term" value="C:ATP-binding cassette (ABC) transporter complex"/>
    <property type="evidence" value="ECO:0007669"/>
    <property type="project" value="InterPro"/>
</dbReference>
<dbReference type="AlphaFoldDB" id="A0A9X5BCR0"/>
<dbReference type="PANTHER" id="PTHR30290">
    <property type="entry name" value="PERIPLASMIC BINDING COMPONENT OF ABC TRANSPORTER"/>
    <property type="match status" value="1"/>
</dbReference>
<protein>
    <submittedName>
        <fullName evidence="4">ABC transporter substrate-binding protein</fullName>
    </submittedName>
</protein>
<feature type="region of interest" description="Disordered" evidence="1">
    <location>
        <begin position="25"/>
        <end position="54"/>
    </location>
</feature>
<sequence length="558" mass="61390">MKKFSKRLLGFLLTAVLAISVAGCSSSGGGSGEAGEGGEETSTENSQNNGESAEAAGEKIINVGVTDSLGGVNPFVVDQTEINKYAVGLMFLPLMELDKDLNFQGMLADSITTEDNINFVVHIDDAATWSDGTPVTADDVEYTVRRLASPIVNNTTLMLYAFEGTGEEGFVEEGAESMAGLTVMDDKTIRFTAKYPMALTTFQNTYARYLHTMPKHVIEQYTEEELLTADWFNHPDVVSGPFILTDYDNDHYVSYRANTDYWKGAPKIDKLNIRIVDASQIYAGLQSGEIDITHHTMTAIPQEDYESIEELENVDAVYGQPITNQSVFIQTANIPDARVRQALVYAIDREQLVEQLLKGHGEVVDGFLSSASPFFDDGITPMDYDPEKAKALLEEAGWDGSKTLRFYVNSGDNTFVNGAQVLVAQWAAVGINVEVQTVDLAMLMTLAGSMDYDFFAVQYTYAPVDPYPDVQWLLSGDGSWTGYSSDEINEALEGTQQTSDTEEITKLYSVIDRKVQEDVPMFSAYILSVQGAVSKRLTGAEPSAYGFFNDVQNWDIEE</sequence>
<feature type="signal peptide" evidence="2">
    <location>
        <begin position="1"/>
        <end position="22"/>
    </location>
</feature>
<organism evidence="4 5">
    <name type="scientific">Parablautia muri</name>
    <dbReference type="NCBI Taxonomy" id="2320879"/>
    <lineage>
        <taxon>Bacteria</taxon>
        <taxon>Bacillati</taxon>
        <taxon>Bacillota</taxon>
        <taxon>Clostridia</taxon>
        <taxon>Lachnospirales</taxon>
        <taxon>Lachnospiraceae</taxon>
        <taxon>Parablautia</taxon>
    </lineage>
</organism>
<dbReference type="EMBL" id="QZDT01000001">
    <property type="protein sequence ID" value="NBJ91232.1"/>
    <property type="molecule type" value="Genomic_DNA"/>
</dbReference>
<feature type="domain" description="Solute-binding protein family 5" evidence="3">
    <location>
        <begin position="103"/>
        <end position="478"/>
    </location>
</feature>
<reference evidence="4" key="1">
    <citation type="submission" date="2018-09" db="EMBL/GenBank/DDBJ databases">
        <title>Murine metabolic-syndrome-specific gut microbial biobank.</title>
        <authorList>
            <person name="Liu C."/>
        </authorList>
    </citation>
    <scope>NUCLEOTIDE SEQUENCE</scope>
    <source>
        <strain evidence="4">D42-62</strain>
    </source>
</reference>
<dbReference type="GO" id="GO:0015833">
    <property type="term" value="P:peptide transport"/>
    <property type="evidence" value="ECO:0007669"/>
    <property type="project" value="TreeGrafter"/>
</dbReference>
<evidence type="ECO:0000313" key="5">
    <source>
        <dbReference type="Proteomes" id="UP001154420"/>
    </source>
</evidence>
<dbReference type="OrthoDB" id="9801912at2"/>
<evidence type="ECO:0000313" key="4">
    <source>
        <dbReference type="EMBL" id="NBJ91232.1"/>
    </source>
</evidence>
<dbReference type="Gene3D" id="3.90.76.10">
    <property type="entry name" value="Dipeptide-binding Protein, Domain 1"/>
    <property type="match status" value="1"/>
</dbReference>
<gene>
    <name evidence="4" type="ORF">D5281_01205</name>
</gene>
<evidence type="ECO:0000256" key="1">
    <source>
        <dbReference type="SAM" id="MobiDB-lite"/>
    </source>
</evidence>
<dbReference type="PIRSF" id="PIRSF002741">
    <property type="entry name" value="MppA"/>
    <property type="match status" value="1"/>
</dbReference>
<dbReference type="InterPro" id="IPR000914">
    <property type="entry name" value="SBP_5_dom"/>
</dbReference>
<feature type="compositionally biased region" description="Gly residues" evidence="1">
    <location>
        <begin position="26"/>
        <end position="35"/>
    </location>
</feature>
<dbReference type="RefSeq" id="WP_160558311.1">
    <property type="nucleotide sequence ID" value="NZ_QZDT01000001.1"/>
</dbReference>
<dbReference type="Gene3D" id="3.40.190.10">
    <property type="entry name" value="Periplasmic binding protein-like II"/>
    <property type="match status" value="1"/>
</dbReference>
<evidence type="ECO:0000259" key="3">
    <source>
        <dbReference type="Pfam" id="PF00496"/>
    </source>
</evidence>
<name>A0A9X5BCR0_9FIRM</name>
<dbReference type="InterPro" id="IPR039424">
    <property type="entry name" value="SBP_5"/>
</dbReference>
<dbReference type="Pfam" id="PF00496">
    <property type="entry name" value="SBP_bac_5"/>
    <property type="match status" value="1"/>
</dbReference>
<dbReference type="GO" id="GO:0042597">
    <property type="term" value="C:periplasmic space"/>
    <property type="evidence" value="ECO:0007669"/>
    <property type="project" value="UniProtKB-ARBA"/>
</dbReference>
<dbReference type="SUPFAM" id="SSF53850">
    <property type="entry name" value="Periplasmic binding protein-like II"/>
    <property type="match status" value="1"/>
</dbReference>
<evidence type="ECO:0000256" key="2">
    <source>
        <dbReference type="SAM" id="SignalP"/>
    </source>
</evidence>
<feature type="chain" id="PRO_5040936000" evidence="2">
    <location>
        <begin position="23"/>
        <end position="558"/>
    </location>
</feature>